<feature type="compositionally biased region" description="Polar residues" evidence="1">
    <location>
        <begin position="375"/>
        <end position="392"/>
    </location>
</feature>
<dbReference type="PANTHER" id="PTHR34282">
    <property type="entry name" value="OS01G0228800 PROTEIN-RELATED"/>
    <property type="match status" value="1"/>
</dbReference>
<keyword evidence="3" id="KW-1185">Reference proteome</keyword>
<feature type="compositionally biased region" description="Acidic residues" evidence="1">
    <location>
        <begin position="228"/>
        <end position="239"/>
    </location>
</feature>
<feature type="compositionally biased region" description="Basic and acidic residues" evidence="1">
    <location>
        <begin position="732"/>
        <end position="748"/>
    </location>
</feature>
<organism evidence="2 3">
    <name type="scientific">Salvia divinorum</name>
    <name type="common">Maria pastora</name>
    <name type="synonym">Diviner's sage</name>
    <dbReference type="NCBI Taxonomy" id="28513"/>
    <lineage>
        <taxon>Eukaryota</taxon>
        <taxon>Viridiplantae</taxon>
        <taxon>Streptophyta</taxon>
        <taxon>Embryophyta</taxon>
        <taxon>Tracheophyta</taxon>
        <taxon>Spermatophyta</taxon>
        <taxon>Magnoliopsida</taxon>
        <taxon>eudicotyledons</taxon>
        <taxon>Gunneridae</taxon>
        <taxon>Pentapetalae</taxon>
        <taxon>asterids</taxon>
        <taxon>lamiids</taxon>
        <taxon>Lamiales</taxon>
        <taxon>Lamiaceae</taxon>
        <taxon>Nepetoideae</taxon>
        <taxon>Mentheae</taxon>
        <taxon>Salviinae</taxon>
        <taxon>Salvia</taxon>
        <taxon>Salvia subgen. Calosphace</taxon>
    </lineage>
</organism>
<dbReference type="Proteomes" id="UP001567538">
    <property type="component" value="Unassembled WGS sequence"/>
</dbReference>
<feature type="region of interest" description="Disordered" evidence="1">
    <location>
        <begin position="571"/>
        <end position="605"/>
    </location>
</feature>
<feature type="compositionally biased region" description="Low complexity" evidence="1">
    <location>
        <begin position="31"/>
        <end position="40"/>
    </location>
</feature>
<feature type="compositionally biased region" description="Basic and acidic residues" evidence="1">
    <location>
        <begin position="590"/>
        <end position="605"/>
    </location>
</feature>
<reference evidence="2 3" key="1">
    <citation type="submission" date="2024-06" db="EMBL/GenBank/DDBJ databases">
        <title>A chromosome level genome sequence of Diviner's sage (Salvia divinorum).</title>
        <authorList>
            <person name="Ford S.A."/>
            <person name="Ro D.-K."/>
            <person name="Ness R.W."/>
            <person name="Phillips M.A."/>
        </authorList>
    </citation>
    <scope>NUCLEOTIDE SEQUENCE [LARGE SCALE GENOMIC DNA]</scope>
    <source>
        <strain evidence="2">SAF-2024a</strain>
        <tissue evidence="2">Leaf</tissue>
    </source>
</reference>
<evidence type="ECO:0000256" key="1">
    <source>
        <dbReference type="SAM" id="MobiDB-lite"/>
    </source>
</evidence>
<evidence type="ECO:0000313" key="2">
    <source>
        <dbReference type="EMBL" id="KAL1532914.1"/>
    </source>
</evidence>
<sequence length="1039" mass="117692">MSNMTTKPDFAQKLLNDLRQRKERMAATQNSSRQSSQPSRVTRGTSRGARQMNVLDSAGSTTRGSRSVNTNDTSSQIILYEGRQSSKQVRDLSMAIAFAFENSGNLSSVGSTSSNPLVNFFNRFGRRSPNSRKMETTGFYTHSSAGSFPRVSNIHVNEISKGVHKLNQILSACSNGLNLDRNSIEIGRELLKGAIDLEESLRMLVSLQDASEYTNSSQKKSRIKLLGEDGDEDEEEDEDNGKRVEQWKLDRPRFSFDKTSGKSRAVQGATRQRQLALPYRHETSEQPIITNSQLVSHTRSNSYVQDYSLLSLSKSTQEKGRISNVIAKLMGLEEVPLKEGSIGGNNDSNRRGLKQGNVSNESAKQKKPMTRETRNNGSDLSTNKKLNSTNNMLPRREPKQQIKPEKSHETQDGSSKMVNSERNQLRKDLKMQAVSMEPANIMIKKQQSHTNHVYGLTSFKEDARKQTHGEDKLSKAVEGEGKMLVLNAELHKRAQKSTMLKAEDKTSNRIEQVVTENSVEKRNTNNYVAKNQEQAAKRLDRSEDKSFVDYKPQQLQKHNLVAKIYEGQQVEHINAPKSKRSTAMNQQKKVPREKPTPGDGRSIKLNEKVLVRDSVYRRRQDAALAIDNSQNTAINLESPRTQRKSPDSSETESGVQEESSPLPADKKPLEVSATQKRTVTRKVQRREIPEKIEVLATRRNSIGNHLTRSAKRPDNMLRGLKQQMQNKSRGSKNTEEPSDHKVKEEKEVINASEMVTEPVKPETKLEPRDDQAIILSSTAANEFQIDNRRNRLSLNNSDSVVSNYIDVLDDPEEEEQPCTLKDEDEQNNGVQSLETREESTELDLFQHECVQFPSSNRQEQLTEPEKNLKETVIKSQMFLSTAEALFKLNIPVSFLHAGDHENEVLGKKLVLDSANEVMKRKARRHEFMYNPYMKTSISNVKLRTLDDLVRQLCKNLELLKCYGMNGSDECDVAAGLHKMLNKDIYNEDPDVNCMWDFEWSRMMSIFPEMETVVKDVERQMLNGLLDEITSDLLVIAVSV</sequence>
<proteinExistence type="predicted"/>
<accession>A0ABD1FPR0</accession>
<protein>
    <recommendedName>
        <fullName evidence="4">DUF3741 domain-containing protein</fullName>
    </recommendedName>
</protein>
<feature type="compositionally biased region" description="Polar residues" evidence="1">
    <location>
        <begin position="630"/>
        <end position="639"/>
    </location>
</feature>
<comment type="caution">
    <text evidence="2">The sequence shown here is derived from an EMBL/GenBank/DDBJ whole genome shotgun (WGS) entry which is preliminary data.</text>
</comment>
<feature type="region of interest" description="Disordered" evidence="1">
    <location>
        <begin position="338"/>
        <end position="421"/>
    </location>
</feature>
<feature type="region of interest" description="Disordered" evidence="1">
    <location>
        <begin position="723"/>
        <end position="748"/>
    </location>
</feature>
<dbReference type="EMBL" id="JBEAFC010000014">
    <property type="protein sequence ID" value="KAL1532914.1"/>
    <property type="molecule type" value="Genomic_DNA"/>
</dbReference>
<feature type="region of interest" description="Disordered" evidence="1">
    <location>
        <begin position="217"/>
        <end position="246"/>
    </location>
</feature>
<evidence type="ECO:0008006" key="4">
    <source>
        <dbReference type="Google" id="ProtNLM"/>
    </source>
</evidence>
<feature type="compositionally biased region" description="Basic and acidic residues" evidence="1">
    <location>
        <begin position="394"/>
        <end position="411"/>
    </location>
</feature>
<feature type="region of interest" description="Disordered" evidence="1">
    <location>
        <begin position="630"/>
        <end position="684"/>
    </location>
</feature>
<feature type="compositionally biased region" description="Polar residues" evidence="1">
    <location>
        <begin position="58"/>
        <end position="71"/>
    </location>
</feature>
<dbReference type="AlphaFoldDB" id="A0ABD1FPR0"/>
<feature type="region of interest" description="Disordered" evidence="1">
    <location>
        <begin position="23"/>
        <end position="71"/>
    </location>
</feature>
<name>A0ABD1FPR0_SALDI</name>
<evidence type="ECO:0000313" key="3">
    <source>
        <dbReference type="Proteomes" id="UP001567538"/>
    </source>
</evidence>
<gene>
    <name evidence="2" type="ORF">AAHA92_32866</name>
</gene>
<dbReference type="PANTHER" id="PTHR34282:SF1">
    <property type="entry name" value="DUF3741 DOMAIN-CONTAINING PROTEIN"/>
    <property type="match status" value="1"/>
</dbReference>
<feature type="compositionally biased region" description="Polar residues" evidence="1">
    <location>
        <begin position="412"/>
        <end position="421"/>
    </location>
</feature>